<name>A0ABM9QXA4_9VIBR</name>
<reference evidence="1 2" key="1">
    <citation type="submission" date="2014-06" db="EMBL/GenBank/DDBJ databases">
        <authorList>
            <person name="Le Roux F."/>
        </authorList>
    </citation>
    <scope>NUCLEOTIDE SEQUENCE [LARGE SCALE GENOMIC DNA]</scope>
    <source>
        <strain evidence="1 2">J5-4</strain>
    </source>
</reference>
<protein>
    <recommendedName>
        <fullName evidence="3">Transposase</fullName>
    </recommendedName>
</protein>
<comment type="caution">
    <text evidence="1">The sequence shown here is derived from an EMBL/GenBank/DDBJ whole genome shotgun (WGS) entry which is preliminary data.</text>
</comment>
<evidence type="ECO:0000313" key="2">
    <source>
        <dbReference type="Proteomes" id="UP000049077"/>
    </source>
</evidence>
<evidence type="ECO:0008006" key="3">
    <source>
        <dbReference type="Google" id="ProtNLM"/>
    </source>
</evidence>
<accession>A0ABM9QXA4</accession>
<sequence length="87" mass="10217">MLPADKERLINEMRQVQKIKNKRKSKLDPFKAEILILRQFNLSCEKIAKWLLEKHGIKTSSHQIFNMITTSWKDDPLIAKIKKGADQ</sequence>
<dbReference type="RefSeq" id="WP_057620629.1">
    <property type="nucleotide sequence ID" value="NZ_CAWMQT010000154.1"/>
</dbReference>
<gene>
    <name evidence="1" type="ORF">VCR4J5_670105</name>
</gene>
<keyword evidence="2" id="KW-1185">Reference proteome</keyword>
<proteinExistence type="predicted"/>
<dbReference type="Proteomes" id="UP000049077">
    <property type="component" value="Unassembled WGS sequence"/>
</dbReference>
<dbReference type="EMBL" id="CCJX01000154">
    <property type="protein sequence ID" value="CDT52473.1"/>
    <property type="molecule type" value="Genomic_DNA"/>
</dbReference>
<evidence type="ECO:0000313" key="1">
    <source>
        <dbReference type="EMBL" id="CDT52473.1"/>
    </source>
</evidence>
<organism evidence="1 2">
    <name type="scientific">Vibrio crassostreae</name>
    <dbReference type="NCBI Taxonomy" id="246167"/>
    <lineage>
        <taxon>Bacteria</taxon>
        <taxon>Pseudomonadati</taxon>
        <taxon>Pseudomonadota</taxon>
        <taxon>Gammaproteobacteria</taxon>
        <taxon>Vibrionales</taxon>
        <taxon>Vibrionaceae</taxon>
        <taxon>Vibrio</taxon>
    </lineage>
</organism>